<dbReference type="GO" id="GO:0098826">
    <property type="term" value="C:endoplasmic reticulum tubular network membrane"/>
    <property type="evidence" value="ECO:0007669"/>
    <property type="project" value="UniProtKB-UniRule"/>
</dbReference>
<keyword evidence="1" id="KW-0479">Metal-binding</keyword>
<evidence type="ECO:0000313" key="4">
    <source>
        <dbReference type="EMBL" id="KAH0562170.1"/>
    </source>
</evidence>
<accession>A0A9P8LDS1</accession>
<feature type="domain" description="Lunapark zinc ribbon" evidence="3">
    <location>
        <begin position="175"/>
        <end position="231"/>
    </location>
</feature>
<dbReference type="InterPro" id="IPR040115">
    <property type="entry name" value="Lnp"/>
</dbReference>
<reference evidence="4" key="1">
    <citation type="submission" date="2021-03" db="EMBL/GenBank/DDBJ databases">
        <title>Comparative genomics and phylogenomic investigation of the class Geoglossomycetes provide insights into ecological specialization and systematics.</title>
        <authorList>
            <person name="Melie T."/>
            <person name="Pirro S."/>
            <person name="Miller A.N."/>
            <person name="Quandt A."/>
        </authorList>
    </citation>
    <scope>NUCLEOTIDE SEQUENCE</scope>
    <source>
        <strain evidence="4">CAQ_001_2017</strain>
    </source>
</reference>
<dbReference type="PANTHER" id="PTHR22166:SF12">
    <property type="entry name" value="ENDOPLASMIC RETICULUM JUNCTION FORMATION PROTEIN LUNAPARK"/>
    <property type="match status" value="1"/>
</dbReference>
<evidence type="ECO:0000256" key="2">
    <source>
        <dbReference type="SAM" id="MobiDB-lite"/>
    </source>
</evidence>
<keyword evidence="1" id="KW-0863">Zinc-finger</keyword>
<dbReference type="Proteomes" id="UP000750711">
    <property type="component" value="Unassembled WGS sequence"/>
</dbReference>
<sequence length="316" mass="34463">MVGGPLLIYLVRVLFSAYYNYRISNVTSRLQDLHKEREATIHKLKTATKYDSTQQLLEKYGSASHKPPQTSSPSRDTQNATPLGPTGKANSHGQQRLALAPPPTANIPRDPSTPQRQLASTTLPEKEDSTRYSSPPSLAGRPEQGPHEPGPPEFAPNAFPAISQSTPGHLDEPRWYDRLLDLLLGDDETLPRNRLALICGHCRLVNGQAPPGIKRLEDLGKWRCGGCGSWNGEEDEAKKIIAEARDQAIANTNKPAESGSDGSEGANTDTDDVTSEEHKCHQVPEDTNGNEESNELKPPPPPKRGKGRPKGSGKKR</sequence>
<feature type="region of interest" description="Disordered" evidence="2">
    <location>
        <begin position="252"/>
        <end position="316"/>
    </location>
</feature>
<feature type="compositionally biased region" description="Basic residues" evidence="2">
    <location>
        <begin position="303"/>
        <end position="316"/>
    </location>
</feature>
<dbReference type="Pfam" id="PF10058">
    <property type="entry name" value="Zn_ribbon_10"/>
    <property type="match status" value="1"/>
</dbReference>
<comment type="similarity">
    <text evidence="1">Belongs to the lunapark family.</text>
</comment>
<evidence type="ECO:0000313" key="5">
    <source>
        <dbReference type="Proteomes" id="UP000750711"/>
    </source>
</evidence>
<comment type="domain">
    <text evidence="1">The C4-type zinc finger motif is necessary both for its ER three-way tubular junction localization and formation.</text>
</comment>
<evidence type="ECO:0000259" key="3">
    <source>
        <dbReference type="Pfam" id="PF10058"/>
    </source>
</evidence>
<dbReference type="EMBL" id="JAGHQM010000398">
    <property type="protein sequence ID" value="KAH0562170.1"/>
    <property type="molecule type" value="Genomic_DNA"/>
</dbReference>
<feature type="region of interest" description="Disordered" evidence="2">
    <location>
        <begin position="61"/>
        <end position="170"/>
    </location>
</feature>
<dbReference type="GO" id="GO:0071788">
    <property type="term" value="P:endoplasmic reticulum tubular network maintenance"/>
    <property type="evidence" value="ECO:0007669"/>
    <property type="project" value="UniProtKB-UniRule"/>
</dbReference>
<feature type="compositionally biased region" description="Polar residues" evidence="2">
    <location>
        <begin position="112"/>
        <end position="123"/>
    </location>
</feature>
<dbReference type="AlphaFoldDB" id="A0A9P8LDS1"/>
<evidence type="ECO:0000256" key="1">
    <source>
        <dbReference type="RuleBase" id="RU367073"/>
    </source>
</evidence>
<protein>
    <recommendedName>
        <fullName evidence="1">Endoplasmic reticulum junction formation protein lunapark</fullName>
    </recommendedName>
</protein>
<comment type="function">
    <text evidence="1">Plays a role in determining ER morphology.</text>
</comment>
<proteinExistence type="inferred from homology"/>
<keyword evidence="1" id="KW-0862">Zinc</keyword>
<dbReference type="PANTHER" id="PTHR22166">
    <property type="entry name" value="ENDOPLASMIC RETICULUM JUNCTION FORMATION PROTEIN LUNAPARK"/>
    <property type="match status" value="1"/>
</dbReference>
<gene>
    <name evidence="4" type="ORF">GP486_003133</name>
</gene>
<feature type="compositionally biased region" description="Polar residues" evidence="2">
    <location>
        <begin position="67"/>
        <end position="81"/>
    </location>
</feature>
<feature type="compositionally biased region" description="Basic and acidic residues" evidence="2">
    <location>
        <begin position="275"/>
        <end position="284"/>
    </location>
</feature>
<comment type="subcellular location">
    <subcellularLocation>
        <location evidence="1">Endoplasmic reticulum membrane</location>
        <topology evidence="1">Multi-pass membrane protein</topology>
    </subcellularLocation>
</comment>
<organism evidence="4 5">
    <name type="scientific">Trichoglossum hirsutum</name>
    <dbReference type="NCBI Taxonomy" id="265104"/>
    <lineage>
        <taxon>Eukaryota</taxon>
        <taxon>Fungi</taxon>
        <taxon>Dikarya</taxon>
        <taxon>Ascomycota</taxon>
        <taxon>Pezizomycotina</taxon>
        <taxon>Geoglossomycetes</taxon>
        <taxon>Geoglossales</taxon>
        <taxon>Geoglossaceae</taxon>
        <taxon>Trichoglossum</taxon>
    </lineage>
</organism>
<name>A0A9P8LDS1_9PEZI</name>
<dbReference type="GO" id="GO:1903373">
    <property type="term" value="P:positive regulation of endoplasmic reticulum tubular network organization"/>
    <property type="evidence" value="ECO:0007669"/>
    <property type="project" value="UniProtKB-UniRule"/>
</dbReference>
<keyword evidence="5" id="KW-1185">Reference proteome</keyword>
<dbReference type="InterPro" id="IPR019273">
    <property type="entry name" value="Lunapark_Znf"/>
</dbReference>
<dbReference type="GO" id="GO:0008270">
    <property type="term" value="F:zinc ion binding"/>
    <property type="evidence" value="ECO:0007669"/>
    <property type="project" value="UniProtKB-KW"/>
</dbReference>
<keyword evidence="1" id="KW-0256">Endoplasmic reticulum</keyword>
<comment type="caution">
    <text evidence="4">The sequence shown here is derived from an EMBL/GenBank/DDBJ whole genome shotgun (WGS) entry which is preliminary data.</text>
</comment>